<name>A0A8S5V7Q0_9CAUD</name>
<reference evidence="6" key="1">
    <citation type="journal article" date="2021" name="Proc. Natl. Acad. Sci. U.S.A.">
        <title>A Catalog of Tens of Thousands of Viruses from Human Metagenomes Reveals Hidden Associations with Chronic Diseases.</title>
        <authorList>
            <person name="Tisza M.J."/>
            <person name="Buck C.B."/>
        </authorList>
    </citation>
    <scope>NUCLEOTIDE SEQUENCE</scope>
    <source>
        <strain evidence="6">Ctiuu37</strain>
    </source>
</reference>
<keyword evidence="4" id="KW-0472">Membrane</keyword>
<dbReference type="Pfam" id="PF10145">
    <property type="entry name" value="PhageMin_Tail"/>
    <property type="match status" value="1"/>
</dbReference>
<feature type="coiled-coil region" evidence="3">
    <location>
        <begin position="66"/>
        <end position="121"/>
    </location>
</feature>
<keyword evidence="2" id="KW-1188">Viral release from host cell</keyword>
<feature type="transmembrane region" description="Helical" evidence="4">
    <location>
        <begin position="644"/>
        <end position="668"/>
    </location>
</feature>
<dbReference type="NCBIfam" id="TIGR01760">
    <property type="entry name" value="tape_meas_TP901"/>
    <property type="match status" value="1"/>
</dbReference>
<protein>
    <submittedName>
        <fullName evidence="6">Minor tail protein</fullName>
    </submittedName>
</protein>
<keyword evidence="4" id="KW-0812">Transmembrane</keyword>
<evidence type="ECO:0000256" key="1">
    <source>
        <dbReference type="ARBA" id="ARBA00022465"/>
    </source>
</evidence>
<proteinExistence type="predicted"/>
<feature type="transmembrane region" description="Helical" evidence="4">
    <location>
        <begin position="602"/>
        <end position="624"/>
    </location>
</feature>
<evidence type="ECO:0000313" key="6">
    <source>
        <dbReference type="EMBL" id="DAG02728.1"/>
    </source>
</evidence>
<dbReference type="GO" id="GO:0098003">
    <property type="term" value="P:viral tail assembly"/>
    <property type="evidence" value="ECO:0007669"/>
    <property type="project" value="UniProtKB-KW"/>
</dbReference>
<feature type="coiled-coil region" evidence="3">
    <location>
        <begin position="192"/>
        <end position="251"/>
    </location>
</feature>
<keyword evidence="1" id="KW-1245">Viral tail assembly</keyword>
<accession>A0A8S5V7Q0</accession>
<organism evidence="6">
    <name type="scientific">Siphoviridae sp. ctiuu37</name>
    <dbReference type="NCBI Taxonomy" id="2825628"/>
    <lineage>
        <taxon>Viruses</taxon>
        <taxon>Duplodnaviria</taxon>
        <taxon>Heunggongvirae</taxon>
        <taxon>Uroviricota</taxon>
        <taxon>Caudoviricetes</taxon>
    </lineage>
</organism>
<dbReference type="PANTHER" id="PTHR37813">
    <property type="entry name" value="FELS-2 PROPHAGE PROTEIN"/>
    <property type="match status" value="1"/>
</dbReference>
<evidence type="ECO:0000256" key="4">
    <source>
        <dbReference type="SAM" id="Phobius"/>
    </source>
</evidence>
<evidence type="ECO:0000256" key="3">
    <source>
        <dbReference type="SAM" id="Coils"/>
    </source>
</evidence>
<dbReference type="EMBL" id="BK016214">
    <property type="protein sequence ID" value="DAG02728.1"/>
    <property type="molecule type" value="Genomic_DNA"/>
</dbReference>
<keyword evidence="3" id="KW-0175">Coiled coil</keyword>
<evidence type="ECO:0000259" key="5">
    <source>
        <dbReference type="Pfam" id="PF10145"/>
    </source>
</evidence>
<evidence type="ECO:0000256" key="2">
    <source>
        <dbReference type="ARBA" id="ARBA00022612"/>
    </source>
</evidence>
<sequence>MADDMKRVGLSFKTDGTVDFQKSLKQISEAVQGNREEFKRAKIAWDDSTTAMEKLTDRQKYLQKQTETYNEKVEVLRRELSELEGAENKNEKAISQKKKQLSQAETTLAQYQKGLKEVNQEIKSGSAVLEENMKKLDDSISTLDASAKKNESSFKLMKSQWDKNTSSAKKLKDEQKYLTEQGETYQKKVGLVKEELKLLENAEGDNKKAIEEKKAALNEAEASLNEYKSRLKEVNEQLKFGKESIEEYTEKVQKAGEKVKDTGSGMTKKVTAPILAAGAASAKMAMDFEDSMAKASTIADATEVQMDEMQKAILDLSNQTGISSEEIAQNVYDSISAGQKTGDAVNFVSNSTKLAKAGFADAGAALDVLTTIMNAYGLKASEVTNVSDMLIQTQNLGKTTVADLASSMGKVIPTANAYGVSLDELCAGYAIMTANGVATAESTTYMNGMLNELGKSGTNVSKTLKEKTGKTFKELMDSGMSLSDVLKIISDAATENNKSFGDMWSSSEAGKAGMILLGDSAENFNGVLEQMQNSAGATNTAFEKLDTNSTKIKKATNELKNDAIDLGTTLMEELAPIIENIVEKISQFTEWFNGLSESEKQMIIQIGLIVAAIGPLLIVLGTVVSSGAKIIGGIPVIAKGLSGLFGIIAANPVLTIITAIVIAVFTLWTTCDEFREGVLEGIDILKTVLTAGYDFCVELGEEKLGRIQDAYEKYGGGITGILAASWQTWKEIWSTGFDVIDKLTGGKLTGVKNKFWSKFEEIKNVVKNALDAVKRFFAGEWPTPKIKMPHFKISPPGWSIGDLVKGSIPRLSVNWHAKGAILNRPTVINQSGNTIDVAGEAGPEAVTPIETLKKYVREEVRANNADLIKALAEILGDLGLTMENVINLGDERIYQKVVKLTIKELNRQQISKPVWKGGFA</sequence>
<feature type="domain" description="Phage tail tape measure protein" evidence="5">
    <location>
        <begin position="310"/>
        <end position="494"/>
    </location>
</feature>
<dbReference type="InterPro" id="IPR010090">
    <property type="entry name" value="Phage_tape_meas"/>
</dbReference>
<dbReference type="PANTHER" id="PTHR37813:SF1">
    <property type="entry name" value="FELS-2 PROPHAGE PROTEIN"/>
    <property type="match status" value="1"/>
</dbReference>
<keyword evidence="4" id="KW-1133">Transmembrane helix</keyword>